<feature type="binding site" evidence="5">
    <location>
        <begin position="193"/>
        <end position="196"/>
    </location>
    <ligand>
        <name>substrate</name>
    </ligand>
</feature>
<dbReference type="NCBIfam" id="TIGR03534">
    <property type="entry name" value="RF_mod_PrmC"/>
    <property type="match status" value="1"/>
</dbReference>
<organism evidence="8 9">
    <name type="scientific">Facklamia lactis</name>
    <dbReference type="NCBI Taxonomy" id="2749967"/>
    <lineage>
        <taxon>Bacteria</taxon>
        <taxon>Bacillati</taxon>
        <taxon>Bacillota</taxon>
        <taxon>Bacilli</taxon>
        <taxon>Lactobacillales</taxon>
        <taxon>Aerococcaceae</taxon>
        <taxon>Facklamia</taxon>
    </lineage>
</organism>
<evidence type="ECO:0000256" key="4">
    <source>
        <dbReference type="ARBA" id="ARBA00048391"/>
    </source>
</evidence>
<evidence type="ECO:0000313" key="9">
    <source>
        <dbReference type="Proteomes" id="UP000721415"/>
    </source>
</evidence>
<dbReference type="InterPro" id="IPR029063">
    <property type="entry name" value="SAM-dependent_MTases_sf"/>
</dbReference>
<reference evidence="8 9" key="1">
    <citation type="submission" date="2020-07" db="EMBL/GenBank/DDBJ databases">
        <title>Facklamia lactis sp. nov., isolated from raw milk.</title>
        <authorList>
            <person name="Doll E.V."/>
            <person name="Huptas C."/>
            <person name="Staib L."/>
            <person name="Wenning M."/>
            <person name="Scherer S."/>
        </authorList>
    </citation>
    <scope>NUCLEOTIDE SEQUENCE [LARGE SCALE GENOMIC DNA]</scope>
    <source>
        <strain evidence="8 9">DSM 111018</strain>
    </source>
</reference>
<dbReference type="InterPro" id="IPR002052">
    <property type="entry name" value="DNA_methylase_N6_adenine_CS"/>
</dbReference>
<dbReference type="InterPro" id="IPR004556">
    <property type="entry name" value="HemK-like"/>
</dbReference>
<dbReference type="EMBL" id="JACBXQ010000001">
    <property type="protein sequence ID" value="MBG9985695.1"/>
    <property type="molecule type" value="Genomic_DNA"/>
</dbReference>
<dbReference type="Gene3D" id="1.10.8.10">
    <property type="entry name" value="DNA helicase RuvA subunit, C-terminal domain"/>
    <property type="match status" value="1"/>
</dbReference>
<comment type="function">
    <text evidence="5">Methylates the class 1 translation termination release factors RF1/PrfA and RF2/PrfB on the glutamine residue of the universally conserved GGQ motif.</text>
</comment>
<dbReference type="PANTHER" id="PTHR18895">
    <property type="entry name" value="HEMK METHYLTRANSFERASE"/>
    <property type="match status" value="1"/>
</dbReference>
<comment type="similarity">
    <text evidence="5">Belongs to the protein N5-glutamine methyltransferase family. PrmC subfamily.</text>
</comment>
<dbReference type="Proteomes" id="UP000721415">
    <property type="component" value="Unassembled WGS sequence"/>
</dbReference>
<dbReference type="GO" id="GO:0102559">
    <property type="term" value="F:peptide chain release factor N(5)-glutamine methyltransferase activity"/>
    <property type="evidence" value="ECO:0007669"/>
    <property type="project" value="UniProtKB-EC"/>
</dbReference>
<dbReference type="InterPro" id="IPR007848">
    <property type="entry name" value="Small_mtfrase_dom"/>
</dbReference>
<dbReference type="EC" id="2.1.1.297" evidence="5"/>
<keyword evidence="2 5" id="KW-0808">Transferase</keyword>
<sequence>MALKDRTNITLNEALREASFFLNQHDWDGDLARNYWMYLFDWDLTQLVSQLHQIQDEERIQRYQDALLRLINHEPIQYISGYAYFMGDRYQVTPATLIPREETQGLVERALKVLEDGEASQRVLDIGTGTGIIAIELKKAFPEMEIWASDLSTEALQVAKANAEARHLEIRFIQSDLFQELDPEKQFDVIVSNPPYIGEEELDVMDMSVKKYEPSMALFAEQDGLAIYRGIAQALPQYLAVDGQALFEIGYRQGSALIELFQKALPQAKIWVEQDYLGKDRYLCVDRRKEWK</sequence>
<dbReference type="Pfam" id="PF05175">
    <property type="entry name" value="MTS"/>
    <property type="match status" value="1"/>
</dbReference>
<dbReference type="HAMAP" id="MF_02126">
    <property type="entry name" value="RF_methyltr_PrmC"/>
    <property type="match status" value="1"/>
</dbReference>
<feature type="binding site" evidence="5">
    <location>
        <begin position="127"/>
        <end position="131"/>
    </location>
    <ligand>
        <name>S-adenosyl-L-methionine</name>
        <dbReference type="ChEBI" id="CHEBI:59789"/>
    </ligand>
</feature>
<dbReference type="NCBIfam" id="TIGR00536">
    <property type="entry name" value="hemK_fam"/>
    <property type="match status" value="1"/>
</dbReference>
<feature type="binding site" evidence="5">
    <location>
        <position position="150"/>
    </location>
    <ligand>
        <name>S-adenosyl-L-methionine</name>
        <dbReference type="ChEBI" id="CHEBI:59789"/>
    </ligand>
</feature>
<feature type="domain" description="Methyltransferase small" evidence="6">
    <location>
        <begin position="113"/>
        <end position="201"/>
    </location>
</feature>
<dbReference type="InterPro" id="IPR050320">
    <property type="entry name" value="N5-glutamine_MTase"/>
</dbReference>
<dbReference type="CDD" id="cd02440">
    <property type="entry name" value="AdoMet_MTases"/>
    <property type="match status" value="1"/>
</dbReference>
<proteinExistence type="inferred from homology"/>
<evidence type="ECO:0000313" key="8">
    <source>
        <dbReference type="EMBL" id="MBG9985695.1"/>
    </source>
</evidence>
<dbReference type="InterPro" id="IPR040758">
    <property type="entry name" value="PrmC_N"/>
</dbReference>
<feature type="binding site" evidence="5">
    <location>
        <position position="193"/>
    </location>
    <ligand>
        <name>S-adenosyl-L-methionine</name>
        <dbReference type="ChEBI" id="CHEBI:59789"/>
    </ligand>
</feature>
<comment type="catalytic activity">
    <reaction evidence="4 5">
        <text>L-glutaminyl-[peptide chain release factor] + S-adenosyl-L-methionine = N(5)-methyl-L-glutaminyl-[peptide chain release factor] + S-adenosyl-L-homocysteine + H(+)</text>
        <dbReference type="Rhea" id="RHEA:42896"/>
        <dbReference type="Rhea" id="RHEA-COMP:10271"/>
        <dbReference type="Rhea" id="RHEA-COMP:10272"/>
        <dbReference type="ChEBI" id="CHEBI:15378"/>
        <dbReference type="ChEBI" id="CHEBI:30011"/>
        <dbReference type="ChEBI" id="CHEBI:57856"/>
        <dbReference type="ChEBI" id="CHEBI:59789"/>
        <dbReference type="ChEBI" id="CHEBI:61891"/>
        <dbReference type="EC" id="2.1.1.297"/>
    </reaction>
</comment>
<dbReference type="SUPFAM" id="SSF53335">
    <property type="entry name" value="S-adenosyl-L-methionine-dependent methyltransferases"/>
    <property type="match status" value="1"/>
</dbReference>
<comment type="caution">
    <text evidence="8">The sequence shown here is derived from an EMBL/GenBank/DDBJ whole genome shotgun (WGS) entry which is preliminary data.</text>
</comment>
<dbReference type="InterPro" id="IPR019874">
    <property type="entry name" value="RF_methyltr_PrmC"/>
</dbReference>
<comment type="caution">
    <text evidence="5">Lacks conserved residue(s) required for the propagation of feature annotation.</text>
</comment>
<dbReference type="Pfam" id="PF17827">
    <property type="entry name" value="PrmC_N"/>
    <property type="match status" value="1"/>
</dbReference>
<dbReference type="PANTHER" id="PTHR18895:SF74">
    <property type="entry name" value="MTRF1L RELEASE FACTOR GLUTAMINE METHYLTRANSFERASE"/>
    <property type="match status" value="1"/>
</dbReference>
<evidence type="ECO:0000256" key="2">
    <source>
        <dbReference type="ARBA" id="ARBA00022679"/>
    </source>
</evidence>
<keyword evidence="9" id="KW-1185">Reference proteome</keyword>
<dbReference type="GO" id="GO:0032259">
    <property type="term" value="P:methylation"/>
    <property type="evidence" value="ECO:0007669"/>
    <property type="project" value="UniProtKB-KW"/>
</dbReference>
<keyword evidence="1 5" id="KW-0489">Methyltransferase</keyword>
<evidence type="ECO:0000259" key="7">
    <source>
        <dbReference type="Pfam" id="PF17827"/>
    </source>
</evidence>
<dbReference type="PROSITE" id="PS00092">
    <property type="entry name" value="N6_MTASE"/>
    <property type="match status" value="1"/>
</dbReference>
<feature type="domain" description="Release factor glutamine methyltransferase N-terminal" evidence="7">
    <location>
        <begin position="13"/>
        <end position="81"/>
    </location>
</feature>
<evidence type="ECO:0000256" key="3">
    <source>
        <dbReference type="ARBA" id="ARBA00022691"/>
    </source>
</evidence>
<dbReference type="RefSeq" id="WP_197114231.1">
    <property type="nucleotide sequence ID" value="NZ_JACBXQ010000001.1"/>
</dbReference>
<keyword evidence="3 5" id="KW-0949">S-adenosyl-L-methionine</keyword>
<evidence type="ECO:0000259" key="6">
    <source>
        <dbReference type="Pfam" id="PF05175"/>
    </source>
</evidence>
<evidence type="ECO:0000256" key="1">
    <source>
        <dbReference type="ARBA" id="ARBA00022603"/>
    </source>
</evidence>
<dbReference type="Gene3D" id="3.40.50.150">
    <property type="entry name" value="Vaccinia Virus protein VP39"/>
    <property type="match status" value="1"/>
</dbReference>
<protein>
    <recommendedName>
        <fullName evidence="5">Release factor glutamine methyltransferase</fullName>
        <shortName evidence="5">RF MTase</shortName>
        <ecNumber evidence="5">2.1.1.297</ecNumber>
    </recommendedName>
    <alternativeName>
        <fullName evidence="5">N5-glutamine methyltransferase PrmC</fullName>
    </alternativeName>
    <alternativeName>
        <fullName evidence="5">Protein-(glutamine-N5) MTase PrmC</fullName>
    </alternativeName>
    <alternativeName>
        <fullName evidence="5">Protein-glutamine N-methyltransferase PrmC</fullName>
    </alternativeName>
</protein>
<accession>A0ABS0LQD3</accession>
<gene>
    <name evidence="5 8" type="primary">prmC</name>
    <name evidence="8" type="ORF">HZY91_02165</name>
</gene>
<evidence type="ECO:0000256" key="5">
    <source>
        <dbReference type="HAMAP-Rule" id="MF_02126"/>
    </source>
</evidence>
<name>A0ABS0LQD3_9LACT</name>